<dbReference type="InterPro" id="IPR001650">
    <property type="entry name" value="Helicase_C-like"/>
</dbReference>
<dbReference type="SUPFAM" id="SSF52540">
    <property type="entry name" value="P-loop containing nucleoside triphosphate hydrolases"/>
    <property type="match status" value="2"/>
</dbReference>
<feature type="domain" description="SecA family profile" evidence="20">
    <location>
        <begin position="1"/>
        <end position="605"/>
    </location>
</feature>
<feature type="domain" description="Helicase C-terminal" evidence="19">
    <location>
        <begin position="430"/>
        <end position="612"/>
    </location>
</feature>
<dbReference type="PROSITE" id="PS01312">
    <property type="entry name" value="SECA"/>
    <property type="match status" value="1"/>
</dbReference>
<keyword evidence="8 15" id="KW-0547">Nucleotide-binding</keyword>
<evidence type="ECO:0000256" key="9">
    <source>
        <dbReference type="ARBA" id="ARBA00022833"/>
    </source>
</evidence>
<keyword evidence="5 15" id="KW-1003">Cell membrane</keyword>
<dbReference type="FunFam" id="3.90.1440.10:FF:000002">
    <property type="entry name" value="Protein translocase subunit SecA"/>
    <property type="match status" value="1"/>
</dbReference>
<evidence type="ECO:0000256" key="14">
    <source>
        <dbReference type="ARBA" id="ARBA00023136"/>
    </source>
</evidence>
<dbReference type="Gene3D" id="3.40.50.300">
    <property type="entry name" value="P-loop containing nucleotide triphosphate hydrolases"/>
    <property type="match status" value="2"/>
</dbReference>
<dbReference type="Pfam" id="PF07516">
    <property type="entry name" value="SecA_SW"/>
    <property type="match status" value="1"/>
</dbReference>
<organism evidence="21 22">
    <name type="scientific">Candidatus Shapirobacteria bacterium CG09_land_8_20_14_0_10_49_15</name>
    <dbReference type="NCBI Taxonomy" id="1974482"/>
    <lineage>
        <taxon>Bacteria</taxon>
        <taxon>Candidatus Shapironibacteriota</taxon>
    </lineage>
</organism>
<dbReference type="SUPFAM" id="SSF81767">
    <property type="entry name" value="Pre-protein crosslinking domain of SecA"/>
    <property type="match status" value="1"/>
</dbReference>
<dbReference type="Pfam" id="PF01043">
    <property type="entry name" value="SecA_PP_bind"/>
    <property type="match status" value="1"/>
</dbReference>
<dbReference type="GO" id="GO:0046872">
    <property type="term" value="F:metal ion binding"/>
    <property type="evidence" value="ECO:0007669"/>
    <property type="project" value="UniProtKB-KW"/>
</dbReference>
<dbReference type="Proteomes" id="UP000231214">
    <property type="component" value="Unassembled WGS sequence"/>
</dbReference>
<evidence type="ECO:0000256" key="15">
    <source>
        <dbReference type="HAMAP-Rule" id="MF_01382"/>
    </source>
</evidence>
<dbReference type="SMART" id="SM00957">
    <property type="entry name" value="SecA_DEAD"/>
    <property type="match status" value="1"/>
</dbReference>
<dbReference type="Gene3D" id="3.10.450.50">
    <property type="match status" value="1"/>
</dbReference>
<evidence type="ECO:0000259" key="18">
    <source>
        <dbReference type="PROSITE" id="PS51192"/>
    </source>
</evidence>
<evidence type="ECO:0000256" key="12">
    <source>
        <dbReference type="ARBA" id="ARBA00022967"/>
    </source>
</evidence>
<dbReference type="InterPro" id="IPR044722">
    <property type="entry name" value="SecA_SF2_C"/>
</dbReference>
<comment type="similarity">
    <text evidence="3 15 16">Belongs to the SecA family.</text>
</comment>
<dbReference type="Gene3D" id="1.10.3060.10">
    <property type="entry name" value="Helical scaffold and wing domains of SecA"/>
    <property type="match status" value="1"/>
</dbReference>
<evidence type="ECO:0000256" key="10">
    <source>
        <dbReference type="ARBA" id="ARBA00022840"/>
    </source>
</evidence>
<dbReference type="InterPro" id="IPR014018">
    <property type="entry name" value="SecA_motor_DEAD"/>
</dbReference>
<dbReference type="GO" id="GO:0006605">
    <property type="term" value="P:protein targeting"/>
    <property type="evidence" value="ECO:0007669"/>
    <property type="project" value="UniProtKB-UniRule"/>
</dbReference>
<feature type="binding site" evidence="15">
    <location>
        <position position="512"/>
    </location>
    <ligand>
        <name>ATP</name>
        <dbReference type="ChEBI" id="CHEBI:30616"/>
    </ligand>
</feature>
<dbReference type="PROSITE" id="PS51194">
    <property type="entry name" value="HELICASE_CTER"/>
    <property type="match status" value="1"/>
</dbReference>
<dbReference type="InterPro" id="IPR004027">
    <property type="entry name" value="SEC_C_motif"/>
</dbReference>
<dbReference type="SMART" id="SM00958">
    <property type="entry name" value="SecA_PP_bind"/>
    <property type="match status" value="1"/>
</dbReference>
<name>A0A2M6XAV1_9BACT</name>
<comment type="cofactor">
    <cofactor evidence="1">
        <name>Zn(2+)</name>
        <dbReference type="ChEBI" id="CHEBI:29105"/>
    </cofactor>
</comment>
<comment type="catalytic activity">
    <reaction evidence="15">
        <text>ATP + H2O + cellular proteinSide 1 = ADP + phosphate + cellular proteinSide 2.</text>
        <dbReference type="EC" id="7.4.2.8"/>
    </reaction>
</comment>
<dbReference type="EMBL" id="PEZK01000025">
    <property type="protein sequence ID" value="PIU02183.1"/>
    <property type="molecule type" value="Genomic_DNA"/>
</dbReference>
<feature type="domain" description="Helicase ATP-binding" evidence="18">
    <location>
        <begin position="87"/>
        <end position="266"/>
    </location>
</feature>
<keyword evidence="9" id="KW-0862">Zinc</keyword>
<dbReference type="CDD" id="cd18803">
    <property type="entry name" value="SF2_C_secA"/>
    <property type="match status" value="1"/>
</dbReference>
<dbReference type="Gene3D" id="3.90.1440.10">
    <property type="entry name" value="SecA, preprotein cross-linking domain"/>
    <property type="match status" value="1"/>
</dbReference>
<evidence type="ECO:0000256" key="4">
    <source>
        <dbReference type="ARBA" id="ARBA00022448"/>
    </source>
</evidence>
<feature type="binding site" evidence="15">
    <location>
        <begin position="103"/>
        <end position="107"/>
    </location>
    <ligand>
        <name>ATP</name>
        <dbReference type="ChEBI" id="CHEBI:30616"/>
    </ligand>
</feature>
<dbReference type="AlphaFoldDB" id="A0A2M6XAV1"/>
<feature type="region of interest" description="Disordered" evidence="17">
    <location>
        <begin position="831"/>
        <end position="877"/>
    </location>
</feature>
<keyword evidence="11 15" id="KW-0653">Protein transport</keyword>
<dbReference type="NCBIfam" id="TIGR00963">
    <property type="entry name" value="secA"/>
    <property type="match status" value="1"/>
</dbReference>
<keyword evidence="4 15" id="KW-0813">Transport</keyword>
<dbReference type="InterPro" id="IPR036670">
    <property type="entry name" value="SecA_X-link_sf"/>
</dbReference>
<evidence type="ECO:0000256" key="2">
    <source>
        <dbReference type="ARBA" id="ARBA00004170"/>
    </source>
</evidence>
<evidence type="ECO:0000256" key="6">
    <source>
        <dbReference type="ARBA" id="ARBA00022490"/>
    </source>
</evidence>
<evidence type="ECO:0000256" key="16">
    <source>
        <dbReference type="RuleBase" id="RU003874"/>
    </source>
</evidence>
<keyword evidence="7" id="KW-0479">Metal-binding</keyword>
<proteinExistence type="inferred from homology"/>
<dbReference type="GO" id="GO:0005886">
    <property type="term" value="C:plasma membrane"/>
    <property type="evidence" value="ECO:0007669"/>
    <property type="project" value="UniProtKB-SubCell"/>
</dbReference>
<comment type="caution">
    <text evidence="21">The sequence shown here is derived from an EMBL/GenBank/DDBJ whole genome shotgun (WGS) entry which is preliminary data.</text>
</comment>
<dbReference type="Pfam" id="PF21090">
    <property type="entry name" value="P-loop_SecA"/>
    <property type="match status" value="1"/>
</dbReference>
<evidence type="ECO:0000259" key="20">
    <source>
        <dbReference type="PROSITE" id="PS51196"/>
    </source>
</evidence>
<dbReference type="HAMAP" id="MF_01382">
    <property type="entry name" value="SecA"/>
    <property type="match status" value="1"/>
</dbReference>
<gene>
    <name evidence="15" type="primary">secA</name>
    <name evidence="21" type="ORF">COT66_01525</name>
</gene>
<dbReference type="GO" id="GO:0065002">
    <property type="term" value="P:intracellular protein transmembrane transport"/>
    <property type="evidence" value="ECO:0007669"/>
    <property type="project" value="UniProtKB-UniRule"/>
</dbReference>
<evidence type="ECO:0000259" key="19">
    <source>
        <dbReference type="PROSITE" id="PS51194"/>
    </source>
</evidence>
<evidence type="ECO:0000256" key="11">
    <source>
        <dbReference type="ARBA" id="ARBA00022927"/>
    </source>
</evidence>
<dbReference type="InterPro" id="IPR011116">
    <property type="entry name" value="SecA_Wing/Scaffold"/>
</dbReference>
<keyword evidence="14 15" id="KW-0472">Membrane</keyword>
<dbReference type="InterPro" id="IPR036266">
    <property type="entry name" value="SecA_Wing/Scaffold_sf"/>
</dbReference>
<dbReference type="InterPro" id="IPR020937">
    <property type="entry name" value="SecA_CS"/>
</dbReference>
<dbReference type="NCBIfam" id="NF009538">
    <property type="entry name" value="PRK12904.1"/>
    <property type="match status" value="1"/>
</dbReference>
<reference evidence="22" key="1">
    <citation type="submission" date="2017-09" db="EMBL/GenBank/DDBJ databases">
        <title>Depth-based differentiation of microbial function through sediment-hosted aquifers and enrichment of novel symbionts in the deep terrestrial subsurface.</title>
        <authorList>
            <person name="Probst A.J."/>
            <person name="Ladd B."/>
            <person name="Jarett J.K."/>
            <person name="Geller-Mcgrath D.E."/>
            <person name="Sieber C.M.K."/>
            <person name="Emerson J.B."/>
            <person name="Anantharaman K."/>
            <person name="Thomas B.C."/>
            <person name="Malmstrom R."/>
            <person name="Stieglmeier M."/>
            <person name="Klingl A."/>
            <person name="Woyke T."/>
            <person name="Ryan C.M."/>
            <person name="Banfield J.F."/>
        </authorList>
    </citation>
    <scope>NUCLEOTIDE SEQUENCE [LARGE SCALE GENOMIC DNA]</scope>
</reference>
<keyword evidence="6 15" id="KW-0963">Cytoplasm</keyword>
<dbReference type="InterPro" id="IPR027417">
    <property type="entry name" value="P-loop_NTPase"/>
</dbReference>
<dbReference type="PANTHER" id="PTHR30612:SF0">
    <property type="entry name" value="CHLOROPLAST PROTEIN-TRANSPORTING ATPASE"/>
    <property type="match status" value="1"/>
</dbReference>
<dbReference type="PROSITE" id="PS51196">
    <property type="entry name" value="SECA_MOTOR_DEAD"/>
    <property type="match status" value="1"/>
</dbReference>
<dbReference type="CDD" id="cd17928">
    <property type="entry name" value="DEXDc_SecA"/>
    <property type="match status" value="1"/>
</dbReference>
<dbReference type="GO" id="GO:0031522">
    <property type="term" value="C:cell envelope Sec protein transport complex"/>
    <property type="evidence" value="ECO:0007669"/>
    <property type="project" value="TreeGrafter"/>
</dbReference>
<protein>
    <recommendedName>
        <fullName evidence="15 16">Protein translocase subunit SecA</fullName>
        <ecNumber evidence="15">7.4.2.8</ecNumber>
    </recommendedName>
</protein>
<feature type="compositionally biased region" description="Low complexity" evidence="17">
    <location>
        <begin position="831"/>
        <end position="842"/>
    </location>
</feature>
<dbReference type="EC" id="7.4.2.8" evidence="15"/>
<comment type="function">
    <text evidence="15">Part of the Sec protein translocase complex. Interacts with the SecYEG preprotein conducting channel. Has a central role in coupling the hydrolysis of ATP to the transfer of proteins into and across the cell membrane, serving as an ATP-driven molecular motor driving the stepwise translocation of polypeptide chains across the membrane.</text>
</comment>
<comment type="subunit">
    <text evidence="15">Monomer and homodimer. Part of the essential Sec protein translocation apparatus which comprises SecA, SecYEG and auxiliary proteins SecDF. Other proteins may also be involved.</text>
</comment>
<comment type="subcellular location">
    <subcellularLocation>
        <location evidence="15">Cell membrane</location>
        <topology evidence="15">Peripheral membrane protein</topology>
        <orientation evidence="15">Cytoplasmic side</orientation>
    </subcellularLocation>
    <subcellularLocation>
        <location evidence="15">Cytoplasm</location>
    </subcellularLocation>
    <subcellularLocation>
        <location evidence="2">Membrane</location>
        <topology evidence="2">Peripheral membrane protein</topology>
    </subcellularLocation>
    <text evidence="15">Distribution is 50-50.</text>
</comment>
<keyword evidence="12 15" id="KW-1278">Translocase</keyword>
<evidence type="ECO:0000256" key="7">
    <source>
        <dbReference type="ARBA" id="ARBA00022723"/>
    </source>
</evidence>
<keyword evidence="13 15" id="KW-0811">Translocation</keyword>
<evidence type="ECO:0000256" key="8">
    <source>
        <dbReference type="ARBA" id="ARBA00022741"/>
    </source>
</evidence>
<dbReference type="PROSITE" id="PS51192">
    <property type="entry name" value="HELICASE_ATP_BIND_1"/>
    <property type="match status" value="1"/>
</dbReference>
<feature type="binding site" evidence="15">
    <location>
        <position position="85"/>
    </location>
    <ligand>
        <name>ATP</name>
        <dbReference type="ChEBI" id="CHEBI:30616"/>
    </ligand>
</feature>
<accession>A0A2M6XAV1</accession>
<dbReference type="PANTHER" id="PTHR30612">
    <property type="entry name" value="SECA INNER MEMBRANE COMPONENT OF SEC PROTEIN SECRETION SYSTEM"/>
    <property type="match status" value="1"/>
</dbReference>
<evidence type="ECO:0000313" key="22">
    <source>
        <dbReference type="Proteomes" id="UP000231214"/>
    </source>
</evidence>
<dbReference type="GO" id="GO:0043952">
    <property type="term" value="P:protein transport by the Sec complex"/>
    <property type="evidence" value="ECO:0007669"/>
    <property type="project" value="UniProtKB-ARBA"/>
</dbReference>
<evidence type="ECO:0000256" key="5">
    <source>
        <dbReference type="ARBA" id="ARBA00022475"/>
    </source>
</evidence>
<evidence type="ECO:0000313" key="21">
    <source>
        <dbReference type="EMBL" id="PIU02183.1"/>
    </source>
</evidence>
<keyword evidence="10 15" id="KW-0067">ATP-binding</keyword>
<dbReference type="InterPro" id="IPR000185">
    <property type="entry name" value="SecA"/>
</dbReference>
<dbReference type="InterPro" id="IPR011115">
    <property type="entry name" value="SecA_DEAD"/>
</dbReference>
<evidence type="ECO:0000256" key="3">
    <source>
        <dbReference type="ARBA" id="ARBA00007650"/>
    </source>
</evidence>
<dbReference type="InterPro" id="IPR011130">
    <property type="entry name" value="SecA_preprotein_X-link_dom"/>
</dbReference>
<dbReference type="Pfam" id="PF02810">
    <property type="entry name" value="SEC-C"/>
    <property type="match status" value="1"/>
</dbReference>
<evidence type="ECO:0000256" key="17">
    <source>
        <dbReference type="SAM" id="MobiDB-lite"/>
    </source>
</evidence>
<dbReference type="GO" id="GO:0017038">
    <property type="term" value="P:protein import"/>
    <property type="evidence" value="ECO:0007669"/>
    <property type="project" value="InterPro"/>
</dbReference>
<dbReference type="PRINTS" id="PR00906">
    <property type="entry name" value="SECA"/>
</dbReference>
<sequence>MFNLFGKLLDTNARELKKFQPLVEKINSLEPAAKKLAQKDFSVKTAAFRECLAKGETLDDLLPEAFALIREMIYRTVGERAYDVQLLAAICLHQGKIAEQKTGEGKTLSAAMAAYLNGLVGQGVHVVTTNDYLARRDTGWYGQALQATGLSLSCIVHEEAFLLDPAYEQAGQTDDRLRHLRPIERQEAYQADVTYGTNNEFGFDYLRDNMAFSADQMVQRGHHFAIVDEVDSILIDEARTPLIISAPDTEPTQKYYDFARLIQGLEPETDYVIDEKLKTANLTEYGIRRVERKLGVDNLYEKDFDTIKHVENALRARTLFLRDRDYVVKDDQVTIVDEFTGRLMPGRRWSEGLHQAVEAKEGVKIQQESITLATISFQNYFRMYDKLAGMTGTAATEAEEFEKIYHLPTVVIPTNQPMIRRNYPDVVYKTVRAKYAAVVREIIEHYQRKQPVLVGTNSIEKNEIIAHFLDRKGLPYNLLNAKQHEREARILADAGRLGSVTVATNMAGRGVDIVLGGDRQDRDPQEWQKEHAQVVKLGGLHIIGTERHESRRIDNQLRGRAGRQGDPGSSRFFVSLEDDIMRLFGGERIARLMEVLKIPEGQPIEHGMVSKAIEQAQGKVEAFNFEARKRVVEYDDVMNKQREIIYGKRRQIPDKKALKTLFGQEIENLVRMHTAEENQPDYEQILVGFFELLPLAVASQQRLKADLTRFKKPAQISELLNKLVDQAYGGREKQFGSPTMRQIEKFVWLQTIDRLWIDHLDAMDDLREGVGLRGYAQQDPLVEYKKQAFDSFERLVGTIDQEVVRRLFRIQVAQPPVMSRQAQTNEDRQDGIGLIGLSSSSDGARRTPPRWNAMGSTNRPVAQPVRPHHGQKKLGRNDPCWCGSGKKWKRCHYPQLG</sequence>
<dbReference type="GO" id="GO:0008564">
    <property type="term" value="F:protein-exporting ATPase activity"/>
    <property type="evidence" value="ECO:0007669"/>
    <property type="project" value="UniProtKB-EC"/>
</dbReference>
<dbReference type="GO" id="GO:0005829">
    <property type="term" value="C:cytosol"/>
    <property type="evidence" value="ECO:0007669"/>
    <property type="project" value="TreeGrafter"/>
</dbReference>
<dbReference type="FunFam" id="3.40.50.300:FF:000113">
    <property type="entry name" value="Preprotein translocase subunit SecA"/>
    <property type="match status" value="1"/>
</dbReference>
<dbReference type="Pfam" id="PF07517">
    <property type="entry name" value="SecA_DEAD"/>
    <property type="match status" value="1"/>
</dbReference>
<evidence type="ECO:0000256" key="13">
    <source>
        <dbReference type="ARBA" id="ARBA00023010"/>
    </source>
</evidence>
<dbReference type="GO" id="GO:0005524">
    <property type="term" value="F:ATP binding"/>
    <property type="evidence" value="ECO:0007669"/>
    <property type="project" value="UniProtKB-UniRule"/>
</dbReference>
<evidence type="ECO:0000256" key="1">
    <source>
        <dbReference type="ARBA" id="ARBA00001947"/>
    </source>
</evidence>
<dbReference type="SUPFAM" id="SSF81886">
    <property type="entry name" value="Helical scaffold and wing domains of SecA"/>
    <property type="match status" value="1"/>
</dbReference>
<dbReference type="InterPro" id="IPR014001">
    <property type="entry name" value="Helicase_ATP-bd"/>
</dbReference>